<dbReference type="SMART" id="SM00283">
    <property type="entry name" value="MA"/>
    <property type="match status" value="1"/>
</dbReference>
<dbReference type="GO" id="GO:0007165">
    <property type="term" value="P:signal transduction"/>
    <property type="evidence" value="ECO:0007669"/>
    <property type="project" value="UniProtKB-KW"/>
</dbReference>
<evidence type="ECO:0000259" key="11">
    <source>
        <dbReference type="PROSITE" id="PS50111"/>
    </source>
</evidence>
<dbReference type="PANTHER" id="PTHR32089">
    <property type="entry name" value="METHYL-ACCEPTING CHEMOTAXIS PROTEIN MCPB"/>
    <property type="match status" value="1"/>
</dbReference>
<feature type="transmembrane region" description="Helical" evidence="10">
    <location>
        <begin position="223"/>
        <end position="246"/>
    </location>
</feature>
<dbReference type="GO" id="GO:0006935">
    <property type="term" value="P:chemotaxis"/>
    <property type="evidence" value="ECO:0007669"/>
    <property type="project" value="InterPro"/>
</dbReference>
<evidence type="ECO:0000256" key="8">
    <source>
        <dbReference type="ARBA" id="ARBA00029447"/>
    </source>
</evidence>
<evidence type="ECO:0000259" key="12">
    <source>
        <dbReference type="PROSITE" id="PS50885"/>
    </source>
</evidence>
<evidence type="ECO:0000256" key="5">
    <source>
        <dbReference type="ARBA" id="ARBA00022989"/>
    </source>
</evidence>
<dbReference type="CDD" id="cd11386">
    <property type="entry name" value="MCP_signal"/>
    <property type="match status" value="1"/>
</dbReference>
<dbReference type="PRINTS" id="PR00260">
    <property type="entry name" value="CHEMTRNSDUCR"/>
</dbReference>
<dbReference type="KEGG" id="pcav:D3880_20895"/>
<dbReference type="GO" id="GO:0005886">
    <property type="term" value="C:plasma membrane"/>
    <property type="evidence" value="ECO:0007669"/>
    <property type="project" value="UniProtKB-SubCell"/>
</dbReference>
<dbReference type="PROSITE" id="PS50111">
    <property type="entry name" value="CHEMOTAXIS_TRANSDUC_2"/>
    <property type="match status" value="1"/>
</dbReference>
<dbReference type="Gene3D" id="1.10.287.950">
    <property type="entry name" value="Methyl-accepting chemotaxis protein"/>
    <property type="match status" value="1"/>
</dbReference>
<protein>
    <submittedName>
        <fullName evidence="13">Methyl-accepting chemotaxis protein</fullName>
    </submittedName>
</protein>
<keyword evidence="5 10" id="KW-1133">Transmembrane helix</keyword>
<proteinExistence type="inferred from homology"/>
<dbReference type="OrthoDB" id="5613951at2"/>
<name>A0A385Z957_9PSED</name>
<sequence length="580" mass="62766">MSIQRLFSLIFSAIILCTAILCLLVVLLINNQKQLSERQENRNQSYLLADELRQSSDDLTRMARTLAVTGDARYEKLYHQILAIRNGQEPRPQGYQHPYLDFIVAGQDSDTEPGQAMPLLELMRRQGFTEAELAKLAEADAASNALVKIETQAMNAALGLYPDDQGQYTRHGQPDLVLASQLMHSPDYHREKARIMRPVDDFFELLDQRTNNEVAHLREVGTAYMTAVSVMVLLLIVIAVIGIIAIRRKVSGALLRLSAEVSRVAEGELATNLDARSAGEFGMLSHAFSQMVGKLREIVSNVVHSSSQLSVSAAQLTSITSTTQDNIKQQELHTVEVATAITEMAATVQEVARNSAHTADAAQEADRAANSGRQVVEQMVGTIQRLSGEIGQAAEVVQALAANTANIGGILDVIRGIADQTNLLALNAAIEAARAGEQGRGFAVVADEVRSLAKRTQDSTQEIQGMIERLQEGAQQAVSVMTQSRAQAETGARQADDAGQALASITHSNRVISEMAVQIASAAEEQAAVAQDISQRIELIRDLASSNAAGSDQVNSANQSLAELAELLHAQVRYFNLGRT</sequence>
<evidence type="ECO:0000256" key="3">
    <source>
        <dbReference type="ARBA" id="ARBA00022481"/>
    </source>
</evidence>
<evidence type="ECO:0000256" key="6">
    <source>
        <dbReference type="ARBA" id="ARBA00023136"/>
    </source>
</evidence>
<dbReference type="SUPFAM" id="SSF58104">
    <property type="entry name" value="Methyl-accepting chemotaxis protein (MCP) signaling domain"/>
    <property type="match status" value="1"/>
</dbReference>
<evidence type="ECO:0000313" key="13">
    <source>
        <dbReference type="EMBL" id="AYC34683.1"/>
    </source>
</evidence>
<keyword evidence="7 9" id="KW-0807">Transducer</keyword>
<dbReference type="InterPro" id="IPR003660">
    <property type="entry name" value="HAMP_dom"/>
</dbReference>
<feature type="domain" description="Methyl-accepting transducer" evidence="11">
    <location>
        <begin position="305"/>
        <end position="541"/>
    </location>
</feature>
<keyword evidence="14" id="KW-1185">Reference proteome</keyword>
<dbReference type="InterPro" id="IPR004089">
    <property type="entry name" value="MCPsignal_dom"/>
</dbReference>
<dbReference type="FunFam" id="1.10.287.950:FF:000001">
    <property type="entry name" value="Methyl-accepting chemotaxis sensory transducer"/>
    <property type="match status" value="1"/>
</dbReference>
<dbReference type="PROSITE" id="PS50885">
    <property type="entry name" value="HAMP"/>
    <property type="match status" value="1"/>
</dbReference>
<evidence type="ECO:0000256" key="9">
    <source>
        <dbReference type="PROSITE-ProRule" id="PRU00284"/>
    </source>
</evidence>
<evidence type="ECO:0000256" key="10">
    <source>
        <dbReference type="SAM" id="Phobius"/>
    </source>
</evidence>
<dbReference type="InterPro" id="IPR004090">
    <property type="entry name" value="Chemotax_Me-accpt_rcpt"/>
</dbReference>
<comment type="subcellular location">
    <subcellularLocation>
        <location evidence="1">Cell membrane</location>
        <topology evidence="1">Multi-pass membrane protein</topology>
    </subcellularLocation>
</comment>
<evidence type="ECO:0000256" key="4">
    <source>
        <dbReference type="ARBA" id="ARBA00022692"/>
    </source>
</evidence>
<dbReference type="Pfam" id="PF00015">
    <property type="entry name" value="MCPsignal"/>
    <property type="match status" value="1"/>
</dbReference>
<dbReference type="CDD" id="cd06225">
    <property type="entry name" value="HAMP"/>
    <property type="match status" value="1"/>
</dbReference>
<dbReference type="AlphaFoldDB" id="A0A385Z957"/>
<dbReference type="PANTHER" id="PTHR32089:SF112">
    <property type="entry name" value="LYSOZYME-LIKE PROTEIN-RELATED"/>
    <property type="match status" value="1"/>
</dbReference>
<accession>A0A385Z957</accession>
<keyword evidence="2" id="KW-1003">Cell membrane</keyword>
<dbReference type="SMART" id="SM00304">
    <property type="entry name" value="HAMP"/>
    <property type="match status" value="2"/>
</dbReference>
<keyword evidence="6 10" id="KW-0472">Membrane</keyword>
<dbReference type="Proteomes" id="UP000265560">
    <property type="component" value="Chromosome"/>
</dbReference>
<evidence type="ECO:0000256" key="2">
    <source>
        <dbReference type="ARBA" id="ARBA00022475"/>
    </source>
</evidence>
<keyword evidence="4 10" id="KW-0812">Transmembrane</keyword>
<comment type="similarity">
    <text evidence="8">Belongs to the methyl-accepting chemotaxis (MCP) protein family.</text>
</comment>
<evidence type="ECO:0000256" key="1">
    <source>
        <dbReference type="ARBA" id="ARBA00004651"/>
    </source>
</evidence>
<keyword evidence="3" id="KW-0488">Methylation</keyword>
<feature type="domain" description="HAMP" evidence="12">
    <location>
        <begin position="248"/>
        <end position="300"/>
    </location>
</feature>
<gene>
    <name evidence="13" type="ORF">D3880_20895</name>
</gene>
<dbReference type="Pfam" id="PF00672">
    <property type="entry name" value="HAMP"/>
    <property type="match status" value="1"/>
</dbReference>
<feature type="transmembrane region" description="Helical" evidence="10">
    <location>
        <begin position="6"/>
        <end position="29"/>
    </location>
</feature>
<dbReference type="GO" id="GO:0004888">
    <property type="term" value="F:transmembrane signaling receptor activity"/>
    <property type="evidence" value="ECO:0007669"/>
    <property type="project" value="InterPro"/>
</dbReference>
<dbReference type="EMBL" id="CP032419">
    <property type="protein sequence ID" value="AYC34683.1"/>
    <property type="molecule type" value="Genomic_DNA"/>
</dbReference>
<organism evidence="13 14">
    <name type="scientific">Pseudomonas cavernae</name>
    <dbReference type="NCBI Taxonomy" id="2320867"/>
    <lineage>
        <taxon>Bacteria</taxon>
        <taxon>Pseudomonadati</taxon>
        <taxon>Pseudomonadota</taxon>
        <taxon>Gammaproteobacteria</taxon>
        <taxon>Pseudomonadales</taxon>
        <taxon>Pseudomonadaceae</taxon>
        <taxon>Pseudomonas</taxon>
    </lineage>
</organism>
<evidence type="ECO:0000256" key="7">
    <source>
        <dbReference type="ARBA" id="ARBA00023224"/>
    </source>
</evidence>
<evidence type="ECO:0000313" key="14">
    <source>
        <dbReference type="Proteomes" id="UP000265560"/>
    </source>
</evidence>
<reference evidence="14" key="1">
    <citation type="submission" date="2018-09" db="EMBL/GenBank/DDBJ databases">
        <authorList>
            <person name="Zhu H."/>
        </authorList>
    </citation>
    <scope>NUCLEOTIDE SEQUENCE [LARGE SCALE GENOMIC DNA]</scope>
    <source>
        <strain evidence="14">K2W31S-8</strain>
    </source>
</reference>